<evidence type="ECO:0000313" key="3">
    <source>
        <dbReference type="EMBL" id="GIQ80304.1"/>
    </source>
</evidence>
<feature type="transmembrane region" description="Helical" evidence="2">
    <location>
        <begin position="48"/>
        <end position="71"/>
    </location>
</feature>
<reference evidence="3 4" key="1">
    <citation type="journal article" date="2018" name="PLoS ONE">
        <title>The draft genome of Kipferlia bialata reveals reductive genome evolution in fornicate parasites.</title>
        <authorList>
            <person name="Tanifuji G."/>
            <person name="Takabayashi S."/>
            <person name="Kume K."/>
            <person name="Takagi M."/>
            <person name="Nakayama T."/>
            <person name="Kamikawa R."/>
            <person name="Inagaki Y."/>
            <person name="Hashimoto T."/>
        </authorList>
    </citation>
    <scope>NUCLEOTIDE SEQUENCE [LARGE SCALE GENOMIC DNA]</scope>
    <source>
        <strain evidence="3">NY0173</strain>
    </source>
</reference>
<comment type="caution">
    <text evidence="3">The sequence shown here is derived from an EMBL/GenBank/DDBJ whole genome shotgun (WGS) entry which is preliminary data.</text>
</comment>
<keyword evidence="2" id="KW-0812">Transmembrane</keyword>
<dbReference type="EMBL" id="BDIP01000140">
    <property type="protein sequence ID" value="GIQ80304.1"/>
    <property type="molecule type" value="Genomic_DNA"/>
</dbReference>
<sequence length="4433" mass="439116">MGQNQIWVLTGGGIRLYRPTPGNDPGKESDVLGPSHIKRKEVTGVGKLWLTLLVILQIVALIVYIPCAVWVKDAYFTGISSGGDTAGSIEADSMILIDEATGYMVTSDGSSVVPSFSSVESESMEVSDSIAVSGAMTVNGRFTVSNDPASASAFSAKETESVSGGIGSYGTPGTGRYSDQGSGENSGVGGVTKTTSAVFYIEGGDMIDTSASVEFVVDGEAPLVMTGTTVYAGIVESTDTDVDSLLATSLSVAEIQTSSLVLGSEGIVSDDSVVNGDLSVSTVDATDLTPGGMTLGTMSSITMGAITVTQSTVSLSATSSGSPVPLSIGVEGTDTEGQVGGTASMEGGAGYSMGGTVYLSPGEYTGRTGSRGSITLDVAGDGTGTSGTVIVHEELEVDGGLTAGALSSSTVSLDSVDATSAAVSGPLSQALSISSGVIGPSSGTADILFVATDVTVGDGSSLTAGSATADVAAAESVTGSSLAAAQSVEVGASLGVGLETSIVSSPTSFSIETSQVEFWADTGASLVVDGSSVTEVASTGVSIPGSLAVSGETSLGVLHIAGDAMVQSLTVDSIESASVSPAGSESLSVTGSSDGGSVYLLGGDGTNSGGSLIVAAGSGSGSTGVVSFMSETELDSAYLLADASVAGLGALDTVATGSLVVPGSSGNSLEASTSGVAASTLTADTLSVTGAVASTDIHLTGGIVTDTFTVETTTLGAGGITPIASASPVAYVIQGQGSASGLIPAGDVILRGGAGEITGADAVLMGGSQEGVGQVGDVILSAECPECSSGYVSGTVIAESDVDAAGDVIIEGALEVAGPATLDSVDNTGSVEVSGSHMAMVVNVSDSSNGYGISYSSGDDTLSVSPSSSSHSVVFADALTLEDTSVSSLSFEDSGSLVATTAAFGDVRVLEATLYHATDSDDDTFTVSGLDAASGGGNIILTGGEGNTQGGDVQIEGGVPLLLTYSGLAAGSVSFTGGDVAIESAVEAAAAEFTGAVTSDTLNATLLSSSELIVTEAGSPEVSLTYTTHATLNGSSLSIVSSDGTVSVDGELEVATTLGDSIQGSSSSAVAFTDSVCITLEASGAVGVTQSPGGTATIVIDDSGVTSVGATSESVEVDGTTSAVSMASTDIETPTLNTSLIADVSEIVLSAPLVVVGDAGSALVADSVEVSTSISVDAVSLSSDYAIGVSDADMGSSTVGLLVAAQRSSTHKGGSLDITSGLGVTGGDLYVSAGQSMEAMGQSGDVVVTAECTTAGCASGTIVLESLALATEGLSVSSGLGSDTLEASATLEAIVVEIVDDSAAVLTVSHSSGDVSLASPGDSHHYKSSTAHVLGDSLSVLSHGEQLDIEFSSGFTVGSAAGAISVSDPVSISSADVPALPLDAGVISTGAISLTDDELVVSHSDSLAAVEVVVDSGAATVSTGALTVTGTLELRSVEVGNSEYLSTAGILLSDSGLAYGESLGRDTSFVGGDRNLGVGGEVEVSAGVGTDSGGAVVFSGGSCTGSGCSDGDVVLGNPTCAGCQSAGVASVVVPLVVEEGVLSDVDVSVSITHATAIVVDSDGALFKDTNLTGALISTSAVANTKATTDRITSSANVSLAPADDMVLSPTGNLLLPVATYVGEYNVGTTSASVSVSLGALSDSSDALDVSSLVLDSDIEVDTDLVAALADVSAATVGTAALPASVTVEGSLAMSSLSSIGVTVGADTTVSGTEISRISISSGPATLVHVMGQTTTDVGSTGGAIELVAGMGDIQSGVVILSAECSSSGCAEGSVLVQSDMEVVSLDADAVEVGAISVGGALSLVDTDDLNPAALSPKVSNGLVLQSGSSDSFVDGGVVVSAAEISLVGDVAVGNLVVGGEVDAPDLQVDSVLAVSTASATASFTTTSTPFEFDSNVAVTGSNYLSTDTLAINDNTSVSSASKAMDSGDVSVLKTGPVQVGLDTDVLLTVVDSTVPGSPSVVVEVGDSSGVTEVSFYEESVLEAGLSVSGTAEFLGQIESSEFKTEGVMNAGEFVVKDITVPSSPVQRLSASRFDGNNDVVIAALEDGDTLELISDGILGVTSPLVADSTVKVSDVTLSASSDTPSRLTVDRPVSISTNGVGLTVDDASGSTVLSVATTGVSSTLSLAALSVSTGGDVDVASIETDSLAVSTLVTASPSSALLSTPGSDWISAGDVSSTGSLVDAASFSLADMSVSEDGSMFSIGVNTISSDGLELAIVGQHAVLAGGDLILQAGSAEYASAGGSTYITGGGSDSGSCGDVVLSDSDAAYSDTTVNVTSSLLLQGGDVQALTVPSVSLSTHLQSDSVVADLGLGSGSIGITADEVIVTVAADLTLDVPVASAVSITGDAAVEEASSLSVGDDGLVFRCDAGSSYITLDTAAVGSDPNTLVIQGGNVAGASLDLTVQSGEAVVESGDVNISSYAALFSGDVEFTTVSTSVIGDDAGSITVGVACDSSSYESCQDGSITLDGDVELPSHSLVIDGTEVDLAGVTTTALVAGTFSVTETTITNPTGVTITATGVSGDHLNLSSVSGSVVVGATLVAHDGLTIGTVDVAVTTAGDGSSHFSVDDMRVTGAGTLDVGTGLTTADFTSGSVAVSTVAGDTALPNSGSITIAAATDYDLTLQSTSGSVVFDDASVFSGGVSVGTLGTPADIISSAKLTAIDGPVDVADVTIDSMDVSGTAEFTKIETSTLSSPSVGDAVSVKNGDLDVMELGQTQSDFFDGVMVVTTSQVTVESLTVLDTATVSVGDGFTVTATDENTDGTIDTYQIGFPEVTNSGTTFELSGIGSTSGKGGSVQIKAGASVDDDPGDVVIESGVIEDMGTPQDGSLTLSSVDDGSNAEGYIAFVTKAGSLESAVSGAVTMSIASDASLILAPNTRLQGNSGFAGELQATAFKVLDDSDVAVFATTYDNSAPSVTVEALGNELIVASATSVPLPSVFDDIEVEAGVSLEVVSSLYVSDDSSHSHAVEFSVPDVGGVPTPTITTYGGDDLEIDAAATISADVEIAGDFEIYDSANPSVLGAFTQEDALLLGTFDTRFGLGFDSSPLGSGVTATGLVLEAQDATLADAGDIVIVSGSPASEAPSANPAPAGTASGDINIVSGTCSGLSCVVGDIVLEAPCSGSCVPSASSGLVSIPGAMEGTTATFSGSVTADAAETGSLTMAETISADYTLELGFGVSSVLKYNADVTDTAPLPIPYSLSIGGQSLEADQIDVIVEGQSLNSKFEGGDVYVLARSGLDSGSTTVAGDVFVLGGKAADGGVTGNVIIGADRAALGVDTFGTTTLSCNEATTVQGATEISFDVTVDTDLYVEAGTVASNSMKAGSLTLSDGGGGWVDVLQYTTEVEHGTDTTFAGNVAISSQVELPAAVPLIIGDGMLHATAGLLTVEKTSAGSFGLNVSGDLTSEGALGVDDLVVDVDEAGHEFIVESITDSPTLSVSSDTLSIVMDATSSATTVSINGSVTVEDLTVEGASGIATSSVTLTGFPDPDVLVPEFDSVLLAPTFGDFAVTVSPSASLYMTENDMLFSYDPTGREVTITLEDNTSREDRDAADIAFEGHAGYDLNGGAITVAGGGSTGGSGRDGGSVALTGGDSISAAGGDVVLTPGAVSGVGNTGSIKILSPIGPTDMDSDLLELRTEGSMLFGDALGGFLNLSHDGADVTAAIGSQTPTSTLTIRSEGADANSDVVSVQKSSGQVVLDAPVVVVNEEILLDGSTAITYTDSQTGYTPATTTGITDGGVKVSGTDADIDPLAVYNTGSSNLVLQVTQDAVLVDTTDGASLSAASAVAVEGSGTGVSVASLDIEDTLSIEYRDVLGELPHTPVASTLRMGFFDSNLSNIDFKVQSNMSTYETTARNVVIQADGMAHLYANTITLDANNCVPTAGVCRGSTGAVRFGCDPANGGNISVESLEIRSDSTGDLLNVETSGSDVTITAANGLDFTSGADLGLVGSVVGMDGSDIALEAGGAVRVGSSHSGSQTSGSVSVSTDGTTLVLESASALTLTTDSLVLGVVDGGADTEVTIDVSASSTVSVDSVSTLHLSLNANSVTVGVEDTPDSYLASSPYVDTSRTVSPTYDTHYFGANTASDATSLGATGTGRAVHVVDAGRVRTGAPTSSEDYAIGSLIEVDRFTGVHDDGLGLGVDSLWDYSGNVMISSSSFYESPSSDIYSSSDPREEGGHVIISPFRVTTDSKSSGGSILLETAHSTSANRMDYPDYADGGIPEVVAWTRRVRMSPVAENRESFIQLPTYLTHGTSVQSLASVFTFDSGTLDTSATATAWLPAIPGLSAERVLETLLAVSGGEAQLTQGMDTWVAVSEPADWPEAPDVSCESGDMFFTIAPGCLPSNDSYDQSGQCTTDGLNNRLFGYIGTCYEVWDGQVANEPRMAISYQRSTNAVLDNKPFDDAAFSGSTYNAPIVMPPEPNVIYQAALDWSHM</sequence>
<evidence type="ECO:0000256" key="2">
    <source>
        <dbReference type="SAM" id="Phobius"/>
    </source>
</evidence>
<protein>
    <submittedName>
        <fullName evidence="3">Uncharacterized protein</fullName>
    </submittedName>
</protein>
<accession>A0A9K3CNG0</accession>
<evidence type="ECO:0000256" key="1">
    <source>
        <dbReference type="SAM" id="MobiDB-lite"/>
    </source>
</evidence>
<feature type="region of interest" description="Disordered" evidence="1">
    <location>
        <begin position="161"/>
        <end position="189"/>
    </location>
</feature>
<proteinExistence type="predicted"/>
<organism evidence="3 4">
    <name type="scientific">Kipferlia bialata</name>
    <dbReference type="NCBI Taxonomy" id="797122"/>
    <lineage>
        <taxon>Eukaryota</taxon>
        <taxon>Metamonada</taxon>
        <taxon>Carpediemonas-like organisms</taxon>
        <taxon>Kipferlia</taxon>
    </lineage>
</organism>
<name>A0A9K3CNG0_9EUKA</name>
<feature type="compositionally biased region" description="Gly residues" evidence="1">
    <location>
        <begin position="164"/>
        <end position="173"/>
    </location>
</feature>
<keyword evidence="2" id="KW-0472">Membrane</keyword>
<keyword evidence="4" id="KW-1185">Reference proteome</keyword>
<evidence type="ECO:0000313" key="4">
    <source>
        <dbReference type="Proteomes" id="UP000265618"/>
    </source>
</evidence>
<dbReference type="Proteomes" id="UP000265618">
    <property type="component" value="Unassembled WGS sequence"/>
</dbReference>
<keyword evidence="2" id="KW-1133">Transmembrane helix</keyword>
<gene>
    <name evidence="3" type="ORF">KIPB_001080</name>
</gene>